<evidence type="ECO:0000256" key="1">
    <source>
        <dbReference type="SAM" id="MobiDB-lite"/>
    </source>
</evidence>
<gene>
    <name evidence="6" type="ORF">DFQ04_1898</name>
</gene>
<evidence type="ECO:0000256" key="2">
    <source>
        <dbReference type="SAM" id="SignalP"/>
    </source>
</evidence>
<dbReference type="InterPro" id="IPR024079">
    <property type="entry name" value="MetalloPept_cat_dom_sf"/>
</dbReference>
<dbReference type="Pfam" id="PF17148">
    <property type="entry name" value="DUF5117"/>
    <property type="match status" value="1"/>
</dbReference>
<reference evidence="6 7" key="1">
    <citation type="submission" date="2019-03" db="EMBL/GenBank/DDBJ databases">
        <title>Genomic Encyclopedia of Type Strains, Phase III (KMG-III): the genomes of soil and plant-associated and newly described type strains.</title>
        <authorList>
            <person name="Whitman W."/>
        </authorList>
    </citation>
    <scope>NUCLEOTIDE SEQUENCE [LARGE SCALE GENOMIC DNA]</scope>
    <source>
        <strain evidence="6 7">CECT 8446</strain>
    </source>
</reference>
<organism evidence="6 7">
    <name type="scientific">Algoriphagus boseongensis</name>
    <dbReference type="NCBI Taxonomy" id="1442587"/>
    <lineage>
        <taxon>Bacteria</taxon>
        <taxon>Pseudomonadati</taxon>
        <taxon>Bacteroidota</taxon>
        <taxon>Cytophagia</taxon>
        <taxon>Cytophagales</taxon>
        <taxon>Cyclobacteriaceae</taxon>
        <taxon>Algoriphagus</taxon>
    </lineage>
</organism>
<dbReference type="RefSeq" id="WP_133555109.1">
    <property type="nucleotide sequence ID" value="NZ_SNYF01000006.1"/>
</dbReference>
<dbReference type="OrthoDB" id="9776599at2"/>
<feature type="chain" id="PRO_5020653280" evidence="2">
    <location>
        <begin position="32"/>
        <end position="848"/>
    </location>
</feature>
<name>A0A4R6T6R3_9BACT</name>
<keyword evidence="7" id="KW-1185">Reference proteome</keyword>
<comment type="caution">
    <text evidence="6">The sequence shown here is derived from an EMBL/GenBank/DDBJ whole genome shotgun (WGS) entry which is preliminary data.</text>
</comment>
<feature type="region of interest" description="Disordered" evidence="1">
    <location>
        <begin position="34"/>
        <end position="65"/>
    </location>
</feature>
<feature type="domain" description="EcxA zinc-binding" evidence="3">
    <location>
        <begin position="441"/>
        <end position="750"/>
    </location>
</feature>
<dbReference type="InterPro" id="IPR033413">
    <property type="entry name" value="DUF5117"/>
</dbReference>
<sequence>MRNKTLPKLLRRSLFVFGVMGALLMSEDSFAQKKKKKDEKAAPAAAPAAPARPQNGGNNNGPKPYKEVITAKAKTKAGLFKVHELEDKYFYEIPDSLFGRDMLMVVRIAKTANGLGYGGENTNNLMVRWEKNNDDVLLKVVSVNNFAADSLPISLAVKASNLEPILQKFSVKSRGTDSTGTVIEATDLFTKDNQALGMERSSRTQYKVSRLDAERSYIVHVNSYPINIEARYVLTYAAAEPPSNSATGLITLEMNASMILLPKEPMKQRLADRRVGWFARSYVDYGADEQRATSRRYLDRWRLEVKPEDVEKFKRGELVEPVKPIVYYIDPATPKKWVPYLKQGVEDWQKAFEAAGFKNAIIAKEAPSPEEDPTWSPEDARYSVIRYFASDIQNAYGPHVSDPRSGEIIESDIGWYHNVMNLLRNWFFIQTAAINPDARKVKFDDEVMGRLIRFVSAHEVGHTLGLPHNFASSVAYPVEKLRDPEFTKAMGTAPSIMDYARFNYIAQPEDKGVSLMPDVGPYDKYAIAWGYRPILDAKTPEDELPTLDKWILDKKGDPVYRYGRQGNNYDPTTQSEDLGDNAMKASDYGIKNLKRILPNLIEWTAEENKPFKDYSDLSEMYGQVIGQFNRYMGHVRTNVGGVMEVYKSAGQNEAVYTHTSKDIQKSAVEFLNKELFATPEWMMDEQIISRIGDFGALERIRGIQVTTLNGILEWGRLGRVIENEALNGNEAYKITELFDDLRKGIWTELPSGRTIDVHRRALQRAHIERLETLLTGSEPNLPAQFRAFAGPQINASQSDIRPMALGELKTLQSQIRGAIGRTSDRMSKLHLEEALTRVNKIISEYSGE</sequence>
<evidence type="ECO:0000259" key="3">
    <source>
        <dbReference type="Pfam" id="PF16313"/>
    </source>
</evidence>
<dbReference type="InterPro" id="IPR033428">
    <property type="entry name" value="DUF5118"/>
</dbReference>
<dbReference type="GO" id="GO:0008237">
    <property type="term" value="F:metallopeptidase activity"/>
    <property type="evidence" value="ECO:0007669"/>
    <property type="project" value="InterPro"/>
</dbReference>
<dbReference type="Pfam" id="PF16313">
    <property type="entry name" value="DUF4953"/>
    <property type="match status" value="1"/>
</dbReference>
<feature type="domain" description="DUF5117" evidence="4">
    <location>
        <begin position="119"/>
        <end position="306"/>
    </location>
</feature>
<evidence type="ECO:0000313" key="7">
    <source>
        <dbReference type="Proteomes" id="UP000294535"/>
    </source>
</evidence>
<dbReference type="AlphaFoldDB" id="A0A4R6T6R3"/>
<dbReference type="PANTHER" id="PTHR38478">
    <property type="entry name" value="PEPTIDASE M1A AND M12B"/>
    <property type="match status" value="1"/>
</dbReference>
<evidence type="ECO:0000259" key="4">
    <source>
        <dbReference type="Pfam" id="PF17148"/>
    </source>
</evidence>
<dbReference type="Proteomes" id="UP000294535">
    <property type="component" value="Unassembled WGS sequence"/>
</dbReference>
<evidence type="ECO:0000313" key="6">
    <source>
        <dbReference type="EMBL" id="TDQ17246.1"/>
    </source>
</evidence>
<feature type="compositionally biased region" description="Low complexity" evidence="1">
    <location>
        <begin position="42"/>
        <end position="63"/>
    </location>
</feature>
<dbReference type="InterPro" id="IPR034032">
    <property type="entry name" value="Zn_MMP-like_bac"/>
</dbReference>
<protein>
    <submittedName>
        <fullName evidence="6">Uncharacterized protein DUF5118</fullName>
    </submittedName>
</protein>
<evidence type="ECO:0000259" key="5">
    <source>
        <dbReference type="Pfam" id="PF17162"/>
    </source>
</evidence>
<dbReference type="PANTHER" id="PTHR38478:SF1">
    <property type="entry name" value="ZINC DEPENDENT METALLOPROTEASE DOMAIN LIPOPROTEIN"/>
    <property type="match status" value="1"/>
</dbReference>
<feature type="domain" description="DUF5118" evidence="5">
    <location>
        <begin position="62"/>
        <end position="111"/>
    </location>
</feature>
<keyword evidence="2" id="KW-0732">Signal</keyword>
<dbReference type="SUPFAM" id="SSF55486">
    <property type="entry name" value="Metalloproteases ('zincins'), catalytic domain"/>
    <property type="match status" value="1"/>
</dbReference>
<dbReference type="EMBL" id="SNYF01000006">
    <property type="protein sequence ID" value="TDQ17246.1"/>
    <property type="molecule type" value="Genomic_DNA"/>
</dbReference>
<dbReference type="Pfam" id="PF17162">
    <property type="entry name" value="DUF5118"/>
    <property type="match status" value="1"/>
</dbReference>
<accession>A0A4R6T6R3</accession>
<dbReference type="InterPro" id="IPR032534">
    <property type="entry name" value="EcxA_zinc-bd"/>
</dbReference>
<feature type="signal peptide" evidence="2">
    <location>
        <begin position="1"/>
        <end position="31"/>
    </location>
</feature>
<dbReference type="Gene3D" id="3.40.390.10">
    <property type="entry name" value="Collagenase (Catalytic Domain)"/>
    <property type="match status" value="1"/>
</dbReference>
<dbReference type="CDD" id="cd04276">
    <property type="entry name" value="ZnMc_MMP_like_2"/>
    <property type="match status" value="1"/>
</dbReference>
<proteinExistence type="predicted"/>